<keyword evidence="2" id="KW-1185">Reference proteome</keyword>
<reference evidence="2" key="1">
    <citation type="journal article" date="2019" name="Int. J. Syst. Evol. Microbiol.">
        <title>The Global Catalogue of Microorganisms (GCM) 10K type strain sequencing project: providing services to taxonomists for standard genome sequencing and annotation.</title>
        <authorList>
            <consortium name="The Broad Institute Genomics Platform"/>
            <consortium name="The Broad Institute Genome Sequencing Center for Infectious Disease"/>
            <person name="Wu L."/>
            <person name="Ma J."/>
        </authorList>
    </citation>
    <scope>NUCLEOTIDE SEQUENCE [LARGE SCALE GENOMIC DNA]</scope>
    <source>
        <strain evidence="2">CGMCC 4.7283</strain>
    </source>
</reference>
<comment type="caution">
    <text evidence="1">The sequence shown here is derived from an EMBL/GenBank/DDBJ whole genome shotgun (WGS) entry which is preliminary data.</text>
</comment>
<evidence type="ECO:0000313" key="2">
    <source>
        <dbReference type="Proteomes" id="UP001595973"/>
    </source>
</evidence>
<gene>
    <name evidence="1" type="ORF">ACFO5X_12705</name>
</gene>
<organism evidence="1 2">
    <name type="scientific">Seohaeicola nanhaiensis</name>
    <dbReference type="NCBI Taxonomy" id="1387282"/>
    <lineage>
        <taxon>Bacteria</taxon>
        <taxon>Pseudomonadati</taxon>
        <taxon>Pseudomonadota</taxon>
        <taxon>Alphaproteobacteria</taxon>
        <taxon>Rhodobacterales</taxon>
        <taxon>Roseobacteraceae</taxon>
        <taxon>Seohaeicola</taxon>
    </lineage>
</organism>
<evidence type="ECO:0000313" key="1">
    <source>
        <dbReference type="EMBL" id="MFC4669417.1"/>
    </source>
</evidence>
<proteinExistence type="predicted"/>
<dbReference type="EMBL" id="JBHSGI010000009">
    <property type="protein sequence ID" value="MFC4669417.1"/>
    <property type="molecule type" value="Genomic_DNA"/>
</dbReference>
<dbReference type="Proteomes" id="UP001595973">
    <property type="component" value="Unassembled WGS sequence"/>
</dbReference>
<dbReference type="RefSeq" id="WP_380717837.1">
    <property type="nucleotide sequence ID" value="NZ_JBHSGI010000009.1"/>
</dbReference>
<sequence>MIRELITLAALGVAMESPPPMDDMGVGAPELVLPNRLLDGAGGAVSIVTIREPEGFAEAVRLADAAGVIEAVMPAARVSREQGREAEVFVVFVDDWTAAQGFARGIRSDRLATHYAGVAEKTLVDVFQADMKGGRVVQWITIARKLAPYRVPTACYAQMVVSVVYTAGDPGSFAIRDCAKARR</sequence>
<name>A0ABV9KGX7_9RHOB</name>
<protein>
    <submittedName>
        <fullName evidence="1">Uncharacterized protein</fullName>
    </submittedName>
</protein>
<accession>A0ABV9KGX7</accession>